<dbReference type="PANTHER" id="PTHR43364:SF4">
    <property type="entry name" value="NAD(P)-LINKED OXIDOREDUCTASE SUPERFAMILY PROTEIN"/>
    <property type="match status" value="1"/>
</dbReference>
<accession>A0ABR4IMK3</accession>
<proteinExistence type="inferred from homology"/>
<evidence type="ECO:0000313" key="4">
    <source>
        <dbReference type="EMBL" id="KAL2828449.1"/>
    </source>
</evidence>
<keyword evidence="1" id="KW-0560">Oxidoreductase</keyword>
<dbReference type="InterPro" id="IPR050523">
    <property type="entry name" value="AKR_Detox_Biosynth"/>
</dbReference>
<comment type="similarity">
    <text evidence="2">Belongs to the aldo/keto reductase family. Aldo/keto reductase 2 subfamily.</text>
</comment>
<evidence type="ECO:0000313" key="5">
    <source>
        <dbReference type="Proteomes" id="UP001610335"/>
    </source>
</evidence>
<name>A0ABR4IMK3_9EURO</name>
<dbReference type="Gene3D" id="3.20.20.100">
    <property type="entry name" value="NADP-dependent oxidoreductase domain"/>
    <property type="match status" value="1"/>
</dbReference>
<dbReference type="Pfam" id="PF00248">
    <property type="entry name" value="Aldo_ket_red"/>
    <property type="match status" value="1"/>
</dbReference>
<feature type="domain" description="NADP-dependent oxidoreductase" evidence="3">
    <location>
        <begin position="43"/>
        <end position="225"/>
    </location>
</feature>
<evidence type="ECO:0000256" key="2">
    <source>
        <dbReference type="ARBA" id="ARBA00038157"/>
    </source>
</evidence>
<keyword evidence="5" id="KW-1185">Reference proteome</keyword>
<organism evidence="4 5">
    <name type="scientific">Aspergillus cavernicola</name>
    <dbReference type="NCBI Taxonomy" id="176166"/>
    <lineage>
        <taxon>Eukaryota</taxon>
        <taxon>Fungi</taxon>
        <taxon>Dikarya</taxon>
        <taxon>Ascomycota</taxon>
        <taxon>Pezizomycotina</taxon>
        <taxon>Eurotiomycetes</taxon>
        <taxon>Eurotiomycetidae</taxon>
        <taxon>Eurotiales</taxon>
        <taxon>Aspergillaceae</taxon>
        <taxon>Aspergillus</taxon>
        <taxon>Aspergillus subgen. Nidulantes</taxon>
    </lineage>
</organism>
<protein>
    <submittedName>
        <fullName evidence="4">NADP-dependent oxidoreductase domain-containing protein</fullName>
    </submittedName>
</protein>
<dbReference type="InterPro" id="IPR023210">
    <property type="entry name" value="NADP_OxRdtase_dom"/>
</dbReference>
<evidence type="ECO:0000256" key="1">
    <source>
        <dbReference type="ARBA" id="ARBA00023002"/>
    </source>
</evidence>
<dbReference type="SUPFAM" id="SSF51430">
    <property type="entry name" value="NAD(P)-linked oxidoreductase"/>
    <property type="match status" value="1"/>
</dbReference>
<dbReference type="PANTHER" id="PTHR43364">
    <property type="entry name" value="NADH-SPECIFIC METHYLGLYOXAL REDUCTASE-RELATED"/>
    <property type="match status" value="1"/>
</dbReference>
<comment type="caution">
    <text evidence="4">The sequence shown here is derived from an EMBL/GenBank/DDBJ whole genome shotgun (WGS) entry which is preliminary data.</text>
</comment>
<dbReference type="Proteomes" id="UP001610335">
    <property type="component" value="Unassembled WGS sequence"/>
</dbReference>
<gene>
    <name evidence="4" type="ORF">BDW59DRAFT_170945</name>
</gene>
<reference evidence="4 5" key="1">
    <citation type="submission" date="2024-07" db="EMBL/GenBank/DDBJ databases">
        <title>Section-level genome sequencing and comparative genomics of Aspergillus sections Usti and Cavernicolus.</title>
        <authorList>
            <consortium name="Lawrence Berkeley National Laboratory"/>
            <person name="Nybo J.L."/>
            <person name="Vesth T.C."/>
            <person name="Theobald S."/>
            <person name="Frisvad J.C."/>
            <person name="Larsen T.O."/>
            <person name="Kjaerboelling I."/>
            <person name="Rothschild-Mancinelli K."/>
            <person name="Lyhne E.K."/>
            <person name="Kogle M.E."/>
            <person name="Barry K."/>
            <person name="Clum A."/>
            <person name="Na H."/>
            <person name="Ledsgaard L."/>
            <person name="Lin J."/>
            <person name="Lipzen A."/>
            <person name="Kuo A."/>
            <person name="Riley R."/>
            <person name="Mondo S."/>
            <person name="LaButti K."/>
            <person name="Haridas S."/>
            <person name="Pangalinan J."/>
            <person name="Salamov A.A."/>
            <person name="Simmons B.A."/>
            <person name="Magnuson J.K."/>
            <person name="Chen J."/>
            <person name="Drula E."/>
            <person name="Henrissat B."/>
            <person name="Wiebenga A."/>
            <person name="Lubbers R.J."/>
            <person name="Gomes A.C."/>
            <person name="Makela M.R."/>
            <person name="Stajich J."/>
            <person name="Grigoriev I.V."/>
            <person name="Mortensen U.H."/>
            <person name="De vries R.P."/>
            <person name="Baker S.E."/>
            <person name="Andersen M.R."/>
        </authorList>
    </citation>
    <scope>NUCLEOTIDE SEQUENCE [LARGE SCALE GENOMIC DNA]</scope>
    <source>
        <strain evidence="4 5">CBS 600.67</strain>
    </source>
</reference>
<evidence type="ECO:0000259" key="3">
    <source>
        <dbReference type="Pfam" id="PF00248"/>
    </source>
</evidence>
<sequence>MHSIPAYIAGCQGVGDSWTRQTPLLGRVKRLDFIIDTKILWKEASIRGSLEKLGVSKIDTLFVHAPDSSTPLAEQAANFDIFYRDGLFSKLGLCNYSPETLSEWLAIASDKKDIKPSVFQGQYNVLYRHYETTLFPLLREHGIPFIVTSPLAGGFLTGNVTFAETPRQLDGTRFGVSEGNMLRPLFRGWYDKPGVHNVVKRSRSLQGEYGVSSLAEPATRWLLFHSEIGGTDAVAMILQKNLTLFVFL</sequence>
<dbReference type="InterPro" id="IPR036812">
    <property type="entry name" value="NAD(P)_OxRdtase_dom_sf"/>
</dbReference>
<dbReference type="EMBL" id="JBFXLS010000020">
    <property type="protein sequence ID" value="KAL2828449.1"/>
    <property type="molecule type" value="Genomic_DNA"/>
</dbReference>